<dbReference type="EMBL" id="JAYMYS010000003">
    <property type="protein sequence ID" value="KAK7399403.1"/>
    <property type="molecule type" value="Genomic_DNA"/>
</dbReference>
<keyword evidence="4" id="KW-1185">Reference proteome</keyword>
<dbReference type="GO" id="GO:0003735">
    <property type="term" value="F:structural constituent of ribosome"/>
    <property type="evidence" value="ECO:0007669"/>
    <property type="project" value="InterPro"/>
</dbReference>
<comment type="caution">
    <text evidence="3">The sequence shown here is derived from an EMBL/GenBank/DDBJ whole genome shotgun (WGS) entry which is preliminary data.</text>
</comment>
<dbReference type="GO" id="GO:0003729">
    <property type="term" value="F:mRNA binding"/>
    <property type="evidence" value="ECO:0007669"/>
    <property type="project" value="UniProtKB-ARBA"/>
</dbReference>
<dbReference type="AlphaFoldDB" id="A0AAN9SRM5"/>
<keyword evidence="1" id="KW-0689">Ribosomal protein</keyword>
<dbReference type="Proteomes" id="UP001386955">
    <property type="component" value="Unassembled WGS sequence"/>
</dbReference>
<keyword evidence="2" id="KW-0687">Ribonucleoprotein</keyword>
<sequence>MFESVFMNKKTFVALSIHVMSTAEFMHSTSSTYRSSSVIYHVKHAFKALILISYVLHPEKANVSKVELKEKLAIMYEVNNLNVVFVFKF</sequence>
<name>A0AAN9SRM5_PSOTE</name>
<dbReference type="GO" id="GO:0005840">
    <property type="term" value="C:ribosome"/>
    <property type="evidence" value="ECO:0007669"/>
    <property type="project" value="UniProtKB-KW"/>
</dbReference>
<reference evidence="3 4" key="1">
    <citation type="submission" date="2024-01" db="EMBL/GenBank/DDBJ databases">
        <title>The genomes of 5 underutilized Papilionoideae crops provide insights into root nodulation and disease resistanc.</title>
        <authorList>
            <person name="Jiang F."/>
        </authorList>
    </citation>
    <scope>NUCLEOTIDE SEQUENCE [LARGE SCALE GENOMIC DNA]</scope>
    <source>
        <strain evidence="3">DUOXIRENSHENG_FW03</strain>
        <tissue evidence="3">Leaves</tissue>
    </source>
</reference>
<dbReference type="InterPro" id="IPR012678">
    <property type="entry name" value="Ribosomal_uL23/eL15/eS24_sf"/>
</dbReference>
<dbReference type="Pfam" id="PF01282">
    <property type="entry name" value="Ribosomal_S24e"/>
    <property type="match status" value="1"/>
</dbReference>
<proteinExistence type="predicted"/>
<organism evidence="3 4">
    <name type="scientific">Psophocarpus tetragonolobus</name>
    <name type="common">Winged bean</name>
    <name type="synonym">Dolichos tetragonolobus</name>
    <dbReference type="NCBI Taxonomy" id="3891"/>
    <lineage>
        <taxon>Eukaryota</taxon>
        <taxon>Viridiplantae</taxon>
        <taxon>Streptophyta</taxon>
        <taxon>Embryophyta</taxon>
        <taxon>Tracheophyta</taxon>
        <taxon>Spermatophyta</taxon>
        <taxon>Magnoliopsida</taxon>
        <taxon>eudicotyledons</taxon>
        <taxon>Gunneridae</taxon>
        <taxon>Pentapetalae</taxon>
        <taxon>rosids</taxon>
        <taxon>fabids</taxon>
        <taxon>Fabales</taxon>
        <taxon>Fabaceae</taxon>
        <taxon>Papilionoideae</taxon>
        <taxon>50 kb inversion clade</taxon>
        <taxon>NPAAA clade</taxon>
        <taxon>indigoferoid/millettioid clade</taxon>
        <taxon>Phaseoleae</taxon>
        <taxon>Psophocarpus</taxon>
    </lineage>
</organism>
<dbReference type="InterPro" id="IPR053709">
    <property type="entry name" value="eRP_eS24_sf"/>
</dbReference>
<evidence type="ECO:0000256" key="1">
    <source>
        <dbReference type="ARBA" id="ARBA00022980"/>
    </source>
</evidence>
<dbReference type="Gene3D" id="3.30.70.3370">
    <property type="match status" value="1"/>
</dbReference>
<evidence type="ECO:0000313" key="4">
    <source>
        <dbReference type="Proteomes" id="UP001386955"/>
    </source>
</evidence>
<protein>
    <submittedName>
        <fullName evidence="3">Uncharacterized protein</fullName>
    </submittedName>
</protein>
<evidence type="ECO:0000313" key="3">
    <source>
        <dbReference type="EMBL" id="KAK7399403.1"/>
    </source>
</evidence>
<evidence type="ECO:0000256" key="2">
    <source>
        <dbReference type="ARBA" id="ARBA00023274"/>
    </source>
</evidence>
<gene>
    <name evidence="3" type="ORF">VNO78_10585</name>
</gene>
<dbReference type="InterPro" id="IPR001976">
    <property type="entry name" value="Ribosomal_eS24"/>
</dbReference>
<dbReference type="SUPFAM" id="SSF54189">
    <property type="entry name" value="Ribosomal proteins S24e, L23 and L15e"/>
    <property type="match status" value="1"/>
</dbReference>
<dbReference type="GO" id="GO:1990904">
    <property type="term" value="C:ribonucleoprotein complex"/>
    <property type="evidence" value="ECO:0007669"/>
    <property type="project" value="UniProtKB-KW"/>
</dbReference>
<dbReference type="GO" id="GO:0006412">
    <property type="term" value="P:translation"/>
    <property type="evidence" value="ECO:0007669"/>
    <property type="project" value="InterPro"/>
</dbReference>
<accession>A0AAN9SRM5</accession>